<sequence>MGEPVMYWETDFGEDGRQFRADKERPGWERCSCAKRCQSGNFNWDFHMEEDFAPFFPSLLFHPARASAPWL</sequence>
<organism evidence="1 2">
    <name type="scientific">Crenichthys baileyi</name>
    <name type="common">White River springfish</name>
    <dbReference type="NCBI Taxonomy" id="28760"/>
    <lineage>
        <taxon>Eukaryota</taxon>
        <taxon>Metazoa</taxon>
        <taxon>Chordata</taxon>
        <taxon>Craniata</taxon>
        <taxon>Vertebrata</taxon>
        <taxon>Euteleostomi</taxon>
        <taxon>Actinopterygii</taxon>
        <taxon>Neopterygii</taxon>
        <taxon>Teleostei</taxon>
        <taxon>Neoteleostei</taxon>
        <taxon>Acanthomorphata</taxon>
        <taxon>Ovalentaria</taxon>
        <taxon>Atherinomorphae</taxon>
        <taxon>Cyprinodontiformes</taxon>
        <taxon>Goodeidae</taxon>
        <taxon>Crenichthys</taxon>
    </lineage>
</organism>
<dbReference type="AlphaFoldDB" id="A0AAV9R2W2"/>
<reference evidence="1 2" key="1">
    <citation type="submission" date="2021-06" db="EMBL/GenBank/DDBJ databases">
        <authorList>
            <person name="Palmer J.M."/>
        </authorList>
    </citation>
    <scope>NUCLEOTIDE SEQUENCE [LARGE SCALE GENOMIC DNA]</scope>
    <source>
        <strain evidence="1 2">MEX-2019</strain>
        <tissue evidence="1">Muscle</tissue>
    </source>
</reference>
<evidence type="ECO:0000313" key="2">
    <source>
        <dbReference type="Proteomes" id="UP001311232"/>
    </source>
</evidence>
<evidence type="ECO:0000313" key="1">
    <source>
        <dbReference type="EMBL" id="KAK5603109.1"/>
    </source>
</evidence>
<dbReference type="Proteomes" id="UP001311232">
    <property type="component" value="Unassembled WGS sequence"/>
</dbReference>
<comment type="caution">
    <text evidence="1">The sequence shown here is derived from an EMBL/GenBank/DDBJ whole genome shotgun (WGS) entry which is preliminary data.</text>
</comment>
<proteinExistence type="predicted"/>
<accession>A0AAV9R2W2</accession>
<protein>
    <submittedName>
        <fullName evidence="1">Uncharacterized protein</fullName>
    </submittedName>
</protein>
<dbReference type="EMBL" id="JAHHUM010002594">
    <property type="protein sequence ID" value="KAK5603109.1"/>
    <property type="molecule type" value="Genomic_DNA"/>
</dbReference>
<gene>
    <name evidence="1" type="ORF">CRENBAI_000105</name>
</gene>
<name>A0AAV9R2W2_9TELE</name>
<keyword evidence="2" id="KW-1185">Reference proteome</keyword>